<keyword evidence="2" id="KW-0067">ATP-binding</keyword>
<evidence type="ECO:0000256" key="1">
    <source>
        <dbReference type="ARBA" id="ARBA00022741"/>
    </source>
</evidence>
<organism evidence="3 4">
    <name type="scientific">Cupriavidus cauae</name>
    <dbReference type="NCBI Taxonomy" id="2608999"/>
    <lineage>
        <taxon>Bacteria</taxon>
        <taxon>Pseudomonadati</taxon>
        <taxon>Pseudomonadota</taxon>
        <taxon>Betaproteobacteria</taxon>
        <taxon>Burkholderiales</taxon>
        <taxon>Burkholderiaceae</taxon>
        <taxon>Cupriavidus</taxon>
    </lineage>
</organism>
<dbReference type="GO" id="GO:0005829">
    <property type="term" value="C:cytosol"/>
    <property type="evidence" value="ECO:0007669"/>
    <property type="project" value="TreeGrafter"/>
</dbReference>
<comment type="caution">
    <text evidence="3">The sequence shown here is derived from an EMBL/GenBank/DDBJ whole genome shotgun (WGS) entry which is preliminary data.</text>
</comment>
<dbReference type="PANTHER" id="PTHR43384:SF4">
    <property type="entry name" value="CELLULOSE BIOSYNTHESIS PROTEIN BCSQ-RELATED"/>
    <property type="match status" value="1"/>
</dbReference>
<dbReference type="EMBL" id="VWRN01000060">
    <property type="protein sequence ID" value="KAA6118027.1"/>
    <property type="molecule type" value="Genomic_DNA"/>
</dbReference>
<dbReference type="Proteomes" id="UP000324324">
    <property type="component" value="Unassembled WGS sequence"/>
</dbReference>
<dbReference type="AlphaFoldDB" id="A0A5M8A2V1"/>
<accession>A0A5M8A2V1</accession>
<evidence type="ECO:0000256" key="2">
    <source>
        <dbReference type="ARBA" id="ARBA00022840"/>
    </source>
</evidence>
<dbReference type="InterPro" id="IPR050625">
    <property type="entry name" value="ParA/MinD_ATPase"/>
</dbReference>
<dbReference type="GO" id="GO:0005524">
    <property type="term" value="F:ATP binding"/>
    <property type="evidence" value="ECO:0007669"/>
    <property type="project" value="UniProtKB-KW"/>
</dbReference>
<gene>
    <name evidence="3" type="ORF">F1599_22360</name>
</gene>
<dbReference type="SUPFAM" id="SSF52540">
    <property type="entry name" value="P-loop containing nucleoside triphosphate hydrolases"/>
    <property type="match status" value="1"/>
</dbReference>
<dbReference type="InterPro" id="IPR027417">
    <property type="entry name" value="P-loop_NTPase"/>
</dbReference>
<dbReference type="GO" id="GO:0051782">
    <property type="term" value="P:negative regulation of cell division"/>
    <property type="evidence" value="ECO:0007669"/>
    <property type="project" value="TreeGrafter"/>
</dbReference>
<name>A0A5M8A2V1_9BURK</name>
<dbReference type="PANTHER" id="PTHR43384">
    <property type="entry name" value="SEPTUM SITE-DETERMINING PROTEIN MIND HOMOLOG, CHLOROPLASTIC-RELATED"/>
    <property type="match status" value="1"/>
</dbReference>
<keyword evidence="1" id="KW-0547">Nucleotide-binding</keyword>
<reference evidence="3 4" key="1">
    <citation type="submission" date="2019-09" db="EMBL/GenBank/DDBJ databases">
        <title>Isolation of a novel species in the genus Cupriavidus from patients with sepsis using whole genome sequencing.</title>
        <authorList>
            <person name="Kweon O.J."/>
            <person name="Lee M.-K."/>
        </authorList>
    </citation>
    <scope>NUCLEOTIDE SEQUENCE [LARGE SCALE GENOMIC DNA]</scope>
    <source>
        <strain evidence="3 4">MKL-01</strain>
    </source>
</reference>
<dbReference type="GO" id="GO:0009898">
    <property type="term" value="C:cytoplasmic side of plasma membrane"/>
    <property type="evidence" value="ECO:0007669"/>
    <property type="project" value="TreeGrafter"/>
</dbReference>
<protein>
    <submittedName>
        <fullName evidence="3">MinD/ParA family protein</fullName>
    </submittedName>
</protein>
<proteinExistence type="predicted"/>
<sequence>MLAVDQAESLRRMLAPRATRRIAVLGCEPGAGATTVALGLAHALALQGERVLLVDEDLAHARATRLAGASPSGTLAQVLAGAIAAEAAVGRREAGMPALLPGDASAWGALQALQGFRTVVSDARLGADGALSRFSGAAHNLVVVMRPERESLTAAYACIKRLHHRYACRQFELVVNGAASEASAMAIAGNLARTAGQYLGVQARCAGVLPADPLVARGTALSRGVVDAFPGAPATAMLRRLAASIAGWPLSPDPEPMPAAGAPGAATAAAGAAPPASAMAC</sequence>
<dbReference type="Gene3D" id="3.40.50.300">
    <property type="entry name" value="P-loop containing nucleotide triphosphate hydrolases"/>
    <property type="match status" value="1"/>
</dbReference>
<evidence type="ECO:0000313" key="3">
    <source>
        <dbReference type="EMBL" id="KAA6118027.1"/>
    </source>
</evidence>
<keyword evidence="4" id="KW-1185">Reference proteome</keyword>
<evidence type="ECO:0000313" key="4">
    <source>
        <dbReference type="Proteomes" id="UP000324324"/>
    </source>
</evidence>
<dbReference type="GO" id="GO:0016887">
    <property type="term" value="F:ATP hydrolysis activity"/>
    <property type="evidence" value="ECO:0007669"/>
    <property type="project" value="TreeGrafter"/>
</dbReference>
<dbReference type="RefSeq" id="WP_150084624.1">
    <property type="nucleotide sequence ID" value="NZ_VWRN01000060.1"/>
</dbReference>